<evidence type="ECO:0000256" key="10">
    <source>
        <dbReference type="ARBA" id="ARBA00023136"/>
    </source>
</evidence>
<evidence type="ECO:0000313" key="12">
    <source>
        <dbReference type="EMBL" id="KAG8377698.1"/>
    </source>
</evidence>
<evidence type="ECO:0000256" key="1">
    <source>
        <dbReference type="ARBA" id="ARBA00001971"/>
    </source>
</evidence>
<evidence type="ECO:0000313" key="13">
    <source>
        <dbReference type="Proteomes" id="UP000826271"/>
    </source>
</evidence>
<proteinExistence type="predicted"/>
<accession>A0AAV6X5K3</accession>
<evidence type="ECO:0000256" key="9">
    <source>
        <dbReference type="ARBA" id="ARBA00023033"/>
    </source>
</evidence>
<dbReference type="EMBL" id="WHWC01000008">
    <property type="protein sequence ID" value="KAG8377698.1"/>
    <property type="molecule type" value="Genomic_DNA"/>
</dbReference>
<reference evidence="12" key="1">
    <citation type="submission" date="2019-10" db="EMBL/GenBank/DDBJ databases">
        <authorList>
            <person name="Zhang R."/>
            <person name="Pan Y."/>
            <person name="Wang J."/>
            <person name="Ma R."/>
            <person name="Yu S."/>
        </authorList>
    </citation>
    <scope>NUCLEOTIDE SEQUENCE</scope>
    <source>
        <strain evidence="12">LA-IB0</strain>
        <tissue evidence="12">Leaf</tissue>
    </source>
</reference>
<keyword evidence="5" id="KW-0479">Metal-binding</keyword>
<dbReference type="InterPro" id="IPR036396">
    <property type="entry name" value="Cyt_P450_sf"/>
</dbReference>
<name>A0AAV6X5K3_9LAMI</name>
<feature type="transmembrane region" description="Helical" evidence="11">
    <location>
        <begin position="6"/>
        <end position="24"/>
    </location>
</feature>
<comment type="subcellular location">
    <subcellularLocation>
        <location evidence="2">Membrane</location>
    </subcellularLocation>
</comment>
<evidence type="ECO:0000256" key="3">
    <source>
        <dbReference type="ARBA" id="ARBA00022617"/>
    </source>
</evidence>
<dbReference type="GO" id="GO:0016705">
    <property type="term" value="F:oxidoreductase activity, acting on paired donors, with incorporation or reduction of molecular oxygen"/>
    <property type="evidence" value="ECO:0007669"/>
    <property type="project" value="InterPro"/>
</dbReference>
<evidence type="ECO:0000256" key="6">
    <source>
        <dbReference type="ARBA" id="ARBA00022989"/>
    </source>
</evidence>
<sequence length="379" mass="43237">MELNLSPWLTAFATLLITFSFYFYSKSKKENRKNLSKKFPLEASGGWPIIGHLFLLSGPEPLHLTLSNMSDKYGPVFGIRLGNRRGLIVNTWETAKEVYKTNDAALSYRPQNAALRLMGYNFATVGFSNDALYWREIRKVSVLKFLSKRKVAMHGDVRKREIMQAIRSVNECYYIKKVDIIDMRKVFWDFTVNLMARTVAGDVSAEKMGSEERGKWQEIVREFFKTMIVFTISDVVPWLKWVDYFGGMHHNGFKETGKSFDDMLEAWLEEHKEQKKKVRGDGEEELEEDFMGELLSVADCVAHKFPVFDADTITKATCQVSGFALSAMQLALASFLHGFDIETASGEAVDMTGSFGSTNMKATPLEVCLRPRLSYELYV</sequence>
<dbReference type="Gene3D" id="1.10.630.10">
    <property type="entry name" value="Cytochrome P450"/>
    <property type="match status" value="1"/>
</dbReference>
<evidence type="ECO:0000256" key="5">
    <source>
        <dbReference type="ARBA" id="ARBA00022723"/>
    </source>
</evidence>
<dbReference type="PANTHER" id="PTHR47947:SF26">
    <property type="entry name" value="CYTOCHROME P450"/>
    <property type="match status" value="1"/>
</dbReference>
<evidence type="ECO:0000256" key="2">
    <source>
        <dbReference type="ARBA" id="ARBA00004370"/>
    </source>
</evidence>
<keyword evidence="6 11" id="KW-1133">Transmembrane helix</keyword>
<evidence type="ECO:0000256" key="11">
    <source>
        <dbReference type="SAM" id="Phobius"/>
    </source>
</evidence>
<keyword evidence="3" id="KW-0349">Heme</keyword>
<evidence type="ECO:0000256" key="4">
    <source>
        <dbReference type="ARBA" id="ARBA00022692"/>
    </source>
</evidence>
<keyword evidence="4 11" id="KW-0812">Transmembrane</keyword>
<keyword evidence="8" id="KW-0408">Iron</keyword>
<dbReference type="InterPro" id="IPR050651">
    <property type="entry name" value="Plant_Cytochrome_P450_Monoox"/>
</dbReference>
<dbReference type="PANTHER" id="PTHR47947">
    <property type="entry name" value="CYTOCHROME P450 82C3-RELATED"/>
    <property type="match status" value="1"/>
</dbReference>
<dbReference type="Pfam" id="PF00067">
    <property type="entry name" value="p450"/>
    <property type="match status" value="1"/>
</dbReference>
<dbReference type="SUPFAM" id="SSF48264">
    <property type="entry name" value="Cytochrome P450"/>
    <property type="match status" value="2"/>
</dbReference>
<comment type="cofactor">
    <cofactor evidence="1">
        <name>heme</name>
        <dbReference type="ChEBI" id="CHEBI:30413"/>
    </cofactor>
</comment>
<dbReference type="GO" id="GO:0016020">
    <property type="term" value="C:membrane"/>
    <property type="evidence" value="ECO:0007669"/>
    <property type="project" value="UniProtKB-SubCell"/>
</dbReference>
<protein>
    <recommendedName>
        <fullName evidence="14">Cytochrome P450</fullName>
    </recommendedName>
</protein>
<evidence type="ECO:0000256" key="7">
    <source>
        <dbReference type="ARBA" id="ARBA00023002"/>
    </source>
</evidence>
<gene>
    <name evidence="12" type="ORF">BUALT_Bualt08G0059800</name>
</gene>
<keyword evidence="9" id="KW-0503">Monooxygenase</keyword>
<comment type="caution">
    <text evidence="12">The sequence shown here is derived from an EMBL/GenBank/DDBJ whole genome shotgun (WGS) entry which is preliminary data.</text>
</comment>
<dbReference type="GO" id="GO:0020037">
    <property type="term" value="F:heme binding"/>
    <property type="evidence" value="ECO:0007669"/>
    <property type="project" value="InterPro"/>
</dbReference>
<dbReference type="InterPro" id="IPR001128">
    <property type="entry name" value="Cyt_P450"/>
</dbReference>
<organism evidence="12 13">
    <name type="scientific">Buddleja alternifolia</name>
    <dbReference type="NCBI Taxonomy" id="168488"/>
    <lineage>
        <taxon>Eukaryota</taxon>
        <taxon>Viridiplantae</taxon>
        <taxon>Streptophyta</taxon>
        <taxon>Embryophyta</taxon>
        <taxon>Tracheophyta</taxon>
        <taxon>Spermatophyta</taxon>
        <taxon>Magnoliopsida</taxon>
        <taxon>eudicotyledons</taxon>
        <taxon>Gunneridae</taxon>
        <taxon>Pentapetalae</taxon>
        <taxon>asterids</taxon>
        <taxon>lamiids</taxon>
        <taxon>Lamiales</taxon>
        <taxon>Scrophulariaceae</taxon>
        <taxon>Buddlejeae</taxon>
        <taxon>Buddleja</taxon>
    </lineage>
</organism>
<evidence type="ECO:0000256" key="8">
    <source>
        <dbReference type="ARBA" id="ARBA00023004"/>
    </source>
</evidence>
<keyword evidence="10 11" id="KW-0472">Membrane</keyword>
<keyword evidence="13" id="KW-1185">Reference proteome</keyword>
<evidence type="ECO:0008006" key="14">
    <source>
        <dbReference type="Google" id="ProtNLM"/>
    </source>
</evidence>
<dbReference type="GO" id="GO:0005506">
    <property type="term" value="F:iron ion binding"/>
    <property type="evidence" value="ECO:0007669"/>
    <property type="project" value="InterPro"/>
</dbReference>
<dbReference type="AlphaFoldDB" id="A0AAV6X5K3"/>
<dbReference type="Proteomes" id="UP000826271">
    <property type="component" value="Unassembled WGS sequence"/>
</dbReference>
<keyword evidence="7" id="KW-0560">Oxidoreductase</keyword>
<dbReference type="GO" id="GO:0004497">
    <property type="term" value="F:monooxygenase activity"/>
    <property type="evidence" value="ECO:0007669"/>
    <property type="project" value="UniProtKB-KW"/>
</dbReference>